<dbReference type="GO" id="GO:0009423">
    <property type="term" value="P:chorismate biosynthetic process"/>
    <property type="evidence" value="ECO:0007669"/>
    <property type="project" value="UniProtKB-UniPathway"/>
</dbReference>
<dbReference type="eggNOG" id="arCOG04134">
    <property type="taxonomic scope" value="Archaea"/>
</dbReference>
<evidence type="ECO:0000313" key="9">
    <source>
        <dbReference type="EMBL" id="AEB94520.1"/>
    </source>
</evidence>
<evidence type="ECO:0000256" key="5">
    <source>
        <dbReference type="ARBA" id="ARBA00022679"/>
    </source>
</evidence>
<dbReference type="InterPro" id="IPR013792">
    <property type="entry name" value="RNA3'P_cycl/enolpyr_Trfase_a/b"/>
</dbReference>
<dbReference type="STRING" id="1006006.Mcup_0412"/>
<dbReference type="Pfam" id="PF00275">
    <property type="entry name" value="EPSP_synthase"/>
    <property type="match status" value="1"/>
</dbReference>
<dbReference type="HOGENOM" id="CLU_024321_0_0_2"/>
<evidence type="ECO:0000256" key="7">
    <source>
        <dbReference type="ARBA" id="ARBA00044633"/>
    </source>
</evidence>
<dbReference type="PANTHER" id="PTHR21090">
    <property type="entry name" value="AROM/DEHYDROQUINATE SYNTHASE"/>
    <property type="match status" value="1"/>
</dbReference>
<dbReference type="Gene3D" id="3.65.10.10">
    <property type="entry name" value="Enolpyruvate transferase domain"/>
    <property type="match status" value="2"/>
</dbReference>
<dbReference type="KEGG" id="mcn:Mcup_0412"/>
<feature type="domain" description="Enolpyruvate transferase" evidence="8">
    <location>
        <begin position="61"/>
        <end position="389"/>
    </location>
</feature>
<evidence type="ECO:0000256" key="4">
    <source>
        <dbReference type="ARBA" id="ARBA00022605"/>
    </source>
</evidence>
<dbReference type="GO" id="GO:0008652">
    <property type="term" value="P:amino acid biosynthetic process"/>
    <property type="evidence" value="ECO:0007669"/>
    <property type="project" value="UniProtKB-KW"/>
</dbReference>
<dbReference type="PATRIC" id="fig|1006006.8.peg.414"/>
<gene>
    <name evidence="9" type="ordered locus">Mcup_0412</name>
</gene>
<dbReference type="InterPro" id="IPR023193">
    <property type="entry name" value="EPSP_synthase_CS"/>
</dbReference>
<evidence type="ECO:0000256" key="6">
    <source>
        <dbReference type="ARBA" id="ARBA00023141"/>
    </source>
</evidence>
<dbReference type="GeneID" id="10492606"/>
<dbReference type="UniPathway" id="UPA00053">
    <property type="reaction ID" value="UER00089"/>
</dbReference>
<comment type="similarity">
    <text evidence="2">Belongs to the EPSP synthase family.</text>
</comment>
<comment type="pathway">
    <text evidence="1">Metabolic intermediate biosynthesis; chorismate biosynthesis; chorismate from D-erythrose 4-phosphate and phosphoenolpyruvate: step 6/7.</text>
</comment>
<dbReference type="InterPro" id="IPR001986">
    <property type="entry name" value="Enolpyruvate_Tfrase_dom"/>
</dbReference>
<dbReference type="GO" id="GO:0009073">
    <property type="term" value="P:aromatic amino acid family biosynthetic process"/>
    <property type="evidence" value="ECO:0007669"/>
    <property type="project" value="UniProtKB-KW"/>
</dbReference>
<dbReference type="GO" id="GO:0003866">
    <property type="term" value="F:3-phosphoshikimate 1-carboxyvinyltransferase activity"/>
    <property type="evidence" value="ECO:0007669"/>
    <property type="project" value="UniProtKB-EC"/>
</dbReference>
<sequence>MIIGIERSRIEGEVKAPPSKSFAIRYVLLSLITDVKLESIPSSDDVTVANKVVHDLKDGRDELFLGGSATTLRMVIPILLALGRKIKIDGDQTLRRRPLNSLRYLKGGKFTTLQPNANGSISLPMVVEGKLEQETEIEGWESSQYVSGLIYAYCILGYGRIKVIPPVSSKGYIHMTADVINSVGGKVEIRDDVIEIKCSKLKKFHGSVPGDYALASFYAIGALITGGEIKISSLYPPPSYFGDHEIVNMIKQTGAVSEVTGDTWFVKGSDVRRPLAVSINDVPDLAPSLAGLMATIPGESKMLDSERLRIKESDRINTIISTLRSFGIDAHYSSGTITIVGGEPKRGEITCPNDHRIAMLAGDLALRAGGIVKNAECVSKSNPNYWKDLASLGAKIREI</sequence>
<keyword evidence="10" id="KW-1185">Reference proteome</keyword>
<keyword evidence="5" id="KW-0808">Transferase</keyword>
<dbReference type="PROSITE" id="PS00885">
    <property type="entry name" value="EPSP_SYNTHASE_2"/>
    <property type="match status" value="1"/>
</dbReference>
<dbReference type="RefSeq" id="WP_013737018.1">
    <property type="nucleotide sequence ID" value="NC_015435.1"/>
</dbReference>
<dbReference type="PROSITE" id="PS00104">
    <property type="entry name" value="EPSP_SYNTHASE_1"/>
    <property type="match status" value="1"/>
</dbReference>
<evidence type="ECO:0000313" key="10">
    <source>
        <dbReference type="Proteomes" id="UP000007812"/>
    </source>
</evidence>
<organism evidence="9 10">
    <name type="scientific">Metallosphaera cuprina (strain Ar-4)</name>
    <dbReference type="NCBI Taxonomy" id="1006006"/>
    <lineage>
        <taxon>Archaea</taxon>
        <taxon>Thermoproteota</taxon>
        <taxon>Thermoprotei</taxon>
        <taxon>Sulfolobales</taxon>
        <taxon>Sulfolobaceae</taxon>
        <taxon>Metallosphaera</taxon>
    </lineage>
</organism>
<dbReference type="OrthoDB" id="43788at2157"/>
<evidence type="ECO:0000256" key="2">
    <source>
        <dbReference type="ARBA" id="ARBA00009948"/>
    </source>
</evidence>
<proteinExistence type="inferred from homology"/>
<dbReference type="PIRSF" id="PIRSF000505">
    <property type="entry name" value="EPSPS"/>
    <property type="match status" value="1"/>
</dbReference>
<accession>F4FZU1</accession>
<dbReference type="InterPro" id="IPR036968">
    <property type="entry name" value="Enolpyruvate_Tfrase_sf"/>
</dbReference>
<dbReference type="SUPFAM" id="SSF55205">
    <property type="entry name" value="EPT/RTPC-like"/>
    <property type="match status" value="1"/>
</dbReference>
<dbReference type="EMBL" id="CP002656">
    <property type="protein sequence ID" value="AEB94520.1"/>
    <property type="molecule type" value="Genomic_DNA"/>
</dbReference>
<keyword evidence="4" id="KW-0028">Amino-acid biosynthesis</keyword>
<name>F4FZU1_METCR</name>
<dbReference type="Proteomes" id="UP000007812">
    <property type="component" value="Chromosome"/>
</dbReference>
<dbReference type="PANTHER" id="PTHR21090:SF5">
    <property type="entry name" value="PENTAFUNCTIONAL AROM POLYPEPTIDE"/>
    <property type="match status" value="1"/>
</dbReference>
<dbReference type="EC" id="2.5.1.19" evidence="3"/>
<comment type="catalytic activity">
    <reaction evidence="7">
        <text>3-phosphoshikimate + phosphoenolpyruvate = 5-O-(1-carboxyvinyl)-3-phosphoshikimate + phosphate</text>
        <dbReference type="Rhea" id="RHEA:21256"/>
        <dbReference type="ChEBI" id="CHEBI:43474"/>
        <dbReference type="ChEBI" id="CHEBI:57701"/>
        <dbReference type="ChEBI" id="CHEBI:58702"/>
        <dbReference type="ChEBI" id="CHEBI:145989"/>
        <dbReference type="EC" id="2.5.1.19"/>
    </reaction>
    <physiologicalReaction direction="left-to-right" evidence="7">
        <dbReference type="Rhea" id="RHEA:21257"/>
    </physiologicalReaction>
</comment>
<evidence type="ECO:0000256" key="1">
    <source>
        <dbReference type="ARBA" id="ARBA00004811"/>
    </source>
</evidence>
<reference evidence="9 10" key="1">
    <citation type="journal article" date="2011" name="J. Bacteriol.">
        <title>Complete genome sequence of Metallosphaera cuprina, a metal sulfide-oxidizing archaeon from a hot spring.</title>
        <authorList>
            <person name="Liu L.J."/>
            <person name="You X.Y."/>
            <person name="Zheng H."/>
            <person name="Wang S."/>
            <person name="Jiang C.Y."/>
            <person name="Liu S.J."/>
        </authorList>
    </citation>
    <scope>NUCLEOTIDE SEQUENCE [LARGE SCALE GENOMIC DNA]</scope>
    <source>
        <strain evidence="9 10">Ar-4</strain>
    </source>
</reference>
<evidence type="ECO:0000259" key="8">
    <source>
        <dbReference type="Pfam" id="PF00275"/>
    </source>
</evidence>
<dbReference type="InterPro" id="IPR006264">
    <property type="entry name" value="EPSP_synthase"/>
</dbReference>
<dbReference type="AlphaFoldDB" id="F4FZU1"/>
<protein>
    <recommendedName>
        <fullName evidence="3">3-phosphoshikimate 1-carboxyvinyltransferase</fullName>
        <ecNumber evidence="3">2.5.1.19</ecNumber>
    </recommendedName>
</protein>
<evidence type="ECO:0000256" key="3">
    <source>
        <dbReference type="ARBA" id="ARBA00012450"/>
    </source>
</evidence>
<keyword evidence="6" id="KW-0057">Aromatic amino acid biosynthesis</keyword>